<dbReference type="InterPro" id="IPR012132">
    <property type="entry name" value="GMC_OxRdtase"/>
</dbReference>
<dbReference type="PANTHER" id="PTHR11552:SF210">
    <property type="entry name" value="GLUCOSE-METHANOL-CHOLINE OXIDOREDUCTASE N-TERMINAL DOMAIN-CONTAINING PROTEIN-RELATED"/>
    <property type="match status" value="1"/>
</dbReference>
<evidence type="ECO:0000256" key="3">
    <source>
        <dbReference type="RuleBase" id="RU003968"/>
    </source>
</evidence>
<dbReference type="SUPFAM" id="SSF54373">
    <property type="entry name" value="FAD-linked reductases, C-terminal domain"/>
    <property type="match status" value="1"/>
</dbReference>
<dbReference type="InterPro" id="IPR000172">
    <property type="entry name" value="GMC_OxRdtase_N"/>
</dbReference>
<evidence type="ECO:0000313" key="5">
    <source>
        <dbReference type="EMBL" id="KAF4310717.1"/>
    </source>
</evidence>
<dbReference type="InterPro" id="IPR007867">
    <property type="entry name" value="GMC_OxRtase_C"/>
</dbReference>
<accession>A0A8H4J2Q0</accession>
<dbReference type="GO" id="GO:0016614">
    <property type="term" value="F:oxidoreductase activity, acting on CH-OH group of donors"/>
    <property type="evidence" value="ECO:0007669"/>
    <property type="project" value="InterPro"/>
</dbReference>
<gene>
    <name evidence="5" type="ORF">GTA08_BOTSDO13673</name>
</gene>
<dbReference type="Pfam" id="PF05199">
    <property type="entry name" value="GMC_oxred_C"/>
    <property type="match status" value="1"/>
</dbReference>
<comment type="similarity">
    <text evidence="1 3">Belongs to the GMC oxidoreductase family.</text>
</comment>
<comment type="cofactor">
    <cofactor evidence="2">
        <name>FAD</name>
        <dbReference type="ChEBI" id="CHEBI:57692"/>
    </cofactor>
</comment>
<organism evidence="5 6">
    <name type="scientific">Botryosphaeria dothidea</name>
    <dbReference type="NCBI Taxonomy" id="55169"/>
    <lineage>
        <taxon>Eukaryota</taxon>
        <taxon>Fungi</taxon>
        <taxon>Dikarya</taxon>
        <taxon>Ascomycota</taxon>
        <taxon>Pezizomycotina</taxon>
        <taxon>Dothideomycetes</taxon>
        <taxon>Dothideomycetes incertae sedis</taxon>
        <taxon>Botryosphaeriales</taxon>
        <taxon>Botryosphaeriaceae</taxon>
        <taxon>Botryosphaeria</taxon>
    </lineage>
</organism>
<dbReference type="Gene3D" id="3.50.50.60">
    <property type="entry name" value="FAD/NAD(P)-binding domain"/>
    <property type="match status" value="1"/>
</dbReference>
<dbReference type="Proteomes" id="UP000572817">
    <property type="component" value="Unassembled WGS sequence"/>
</dbReference>
<dbReference type="AlphaFoldDB" id="A0A8H4J2Q0"/>
<evidence type="ECO:0000313" key="6">
    <source>
        <dbReference type="Proteomes" id="UP000572817"/>
    </source>
</evidence>
<evidence type="ECO:0000256" key="2">
    <source>
        <dbReference type="PIRSR" id="PIRSR000137-2"/>
    </source>
</evidence>
<dbReference type="EMBL" id="WWBZ02000013">
    <property type="protein sequence ID" value="KAF4310717.1"/>
    <property type="molecule type" value="Genomic_DNA"/>
</dbReference>
<comment type="caution">
    <text evidence="5">The sequence shown here is derived from an EMBL/GenBank/DDBJ whole genome shotgun (WGS) entry which is preliminary data.</text>
</comment>
<dbReference type="PANTHER" id="PTHR11552">
    <property type="entry name" value="GLUCOSE-METHANOL-CHOLINE GMC OXIDOREDUCTASE"/>
    <property type="match status" value="1"/>
</dbReference>
<dbReference type="Gene3D" id="3.30.560.10">
    <property type="entry name" value="Glucose Oxidase, domain 3"/>
    <property type="match status" value="1"/>
</dbReference>
<protein>
    <submittedName>
        <fullName evidence="5">Aryl-alcohol dehydrogenase protein</fullName>
    </submittedName>
</protein>
<name>A0A8H4J2Q0_9PEZI</name>
<dbReference type="PROSITE" id="PS00623">
    <property type="entry name" value="GMC_OXRED_1"/>
    <property type="match status" value="1"/>
</dbReference>
<dbReference type="Pfam" id="PF00732">
    <property type="entry name" value="GMC_oxred_N"/>
    <property type="match status" value="1"/>
</dbReference>
<feature type="binding site" evidence="2">
    <location>
        <position position="260"/>
    </location>
    <ligand>
        <name>FAD</name>
        <dbReference type="ChEBI" id="CHEBI:57692"/>
    </ligand>
</feature>
<keyword evidence="3" id="KW-0285">Flavoprotein</keyword>
<evidence type="ECO:0000259" key="4">
    <source>
        <dbReference type="PROSITE" id="PS00623"/>
    </source>
</evidence>
<dbReference type="SUPFAM" id="SSF51905">
    <property type="entry name" value="FAD/NAD(P)-binding domain"/>
    <property type="match status" value="1"/>
</dbReference>
<keyword evidence="6" id="KW-1185">Reference proteome</keyword>
<keyword evidence="2 3" id="KW-0274">FAD</keyword>
<evidence type="ECO:0000256" key="1">
    <source>
        <dbReference type="ARBA" id="ARBA00010790"/>
    </source>
</evidence>
<reference evidence="5" key="1">
    <citation type="submission" date="2020-04" db="EMBL/GenBank/DDBJ databases">
        <title>Genome Assembly and Annotation of Botryosphaeria dothidea sdau 11-99, a Latent Pathogen of Apple Fruit Ring Rot in China.</title>
        <authorList>
            <person name="Yu C."/>
            <person name="Diao Y."/>
            <person name="Lu Q."/>
            <person name="Zhao J."/>
            <person name="Cui S."/>
            <person name="Peng C."/>
            <person name="He B."/>
            <person name="Liu H."/>
        </authorList>
    </citation>
    <scope>NUCLEOTIDE SEQUENCE [LARGE SCALE GENOMIC DNA]</scope>
    <source>
        <strain evidence="5">Sdau11-99</strain>
    </source>
</reference>
<proteinExistence type="inferred from homology"/>
<dbReference type="GO" id="GO:0050660">
    <property type="term" value="F:flavin adenine dinucleotide binding"/>
    <property type="evidence" value="ECO:0007669"/>
    <property type="project" value="InterPro"/>
</dbReference>
<dbReference type="InterPro" id="IPR036188">
    <property type="entry name" value="FAD/NAD-bd_sf"/>
</dbReference>
<feature type="domain" description="Glucose-methanol-choline oxidoreductase N-terminal" evidence="4">
    <location>
        <begin position="108"/>
        <end position="131"/>
    </location>
</feature>
<dbReference type="PIRSF" id="PIRSF000137">
    <property type="entry name" value="Alcohol_oxidase"/>
    <property type="match status" value="1"/>
</dbReference>
<dbReference type="OrthoDB" id="269227at2759"/>
<sequence length="619" mass="66594">MANVPSGANDALPELPALAKSAEEFLAQQYDYVIVGGGTAGLVVAARLSENPDVTVGVLEAGKCKLNDMLVDTPAFFQQMLGNPEYDWMLKTEPQPGPGNGIHHMPCGKLLGGSSGINYMMYVRGSDQDYDDWATLAGDPSWSAAAMKKYIHKHQTLDDTDGGTFGFAREYHGTSGPIHTSVNDTRLDIEGDWILASKRAAGLPEKSPDPWDGQHIGFFSILGSVARMGEHRGRRSYAARGYFEANAQRPNLKVLCEAQVSNIILEGNTAVGAAFRFGGQEKSVRAKREVILSAGVIHSPQLLELSGIGDPEVLRKAGVEVKVELPSVGNNFQDHVVTGQVYELVAGVKSLDDLHAPASMAAALETLSERRGGPLTDVSTGQGFVSYRSLVGDEELERTLETIRETLKGPQTTEFERKQLEVVMAHLKDSRSANLQIVLVPAAISLGDEGIEDQSKMYPAGDPTKNNRVVWGAALQYPVSRGSVHIQSSDSTDPPIINPAYLTHPADVAVLGTGFRLANRIAATPPLAPKISKRLRPAPDIDLDVQANAERSICEWYIGEYHPCGSCAMGDTVDSKLKVVGVKNLRVVDASIFPGHMSGNIQSAVYAMAEKAADIIKDE</sequence>